<organism evidence="7 8">
    <name type="scientific">Bacillus spizizenii</name>
    <name type="common">Bacillus subtilis subsp. spizizenii</name>
    <dbReference type="NCBI Taxonomy" id="96241"/>
    <lineage>
        <taxon>Bacteria</taxon>
        <taxon>Bacillati</taxon>
        <taxon>Bacillota</taxon>
        <taxon>Bacilli</taxon>
        <taxon>Bacillales</taxon>
        <taxon>Bacillaceae</taxon>
        <taxon>Bacillus</taxon>
    </lineage>
</organism>
<dbReference type="InterPro" id="IPR014016">
    <property type="entry name" value="UvrD-like_ATP-bd"/>
</dbReference>
<dbReference type="PANTHER" id="PTHR11070">
    <property type="entry name" value="UVRD / RECB / PCRA DNA HELICASE FAMILY MEMBER"/>
    <property type="match status" value="1"/>
</dbReference>
<dbReference type="PANTHER" id="PTHR11070:SF3">
    <property type="entry name" value="DNA 3'-5' HELICASE"/>
    <property type="match status" value="1"/>
</dbReference>
<dbReference type="Gene3D" id="3.40.50.300">
    <property type="entry name" value="P-loop containing nucleotide triphosphate hydrolases"/>
    <property type="match status" value="1"/>
</dbReference>
<evidence type="ECO:0000256" key="5">
    <source>
        <dbReference type="PROSITE-ProRule" id="PRU00560"/>
    </source>
</evidence>
<dbReference type="GO" id="GO:0005829">
    <property type="term" value="C:cytosol"/>
    <property type="evidence" value="ECO:0007669"/>
    <property type="project" value="TreeGrafter"/>
</dbReference>
<dbReference type="GO" id="GO:0003677">
    <property type="term" value="F:DNA binding"/>
    <property type="evidence" value="ECO:0007669"/>
    <property type="project" value="InterPro"/>
</dbReference>
<reference evidence="7" key="1">
    <citation type="submission" date="2022-02" db="EMBL/GenBank/DDBJ databases">
        <title>Crop Bioprotection Bacillus Genome Sequencing.</title>
        <authorList>
            <person name="Dunlap C."/>
        </authorList>
    </citation>
    <scope>NUCLEOTIDE SEQUENCE</scope>
    <source>
        <strain evidence="7">M18B4</strain>
    </source>
</reference>
<sequence>MLVNEKYLEEIEKRLLPKGASFSGQQKEVILNSGSANVVAGPGSGKTTVLTAKCALLLTGKNSYTKGTCLITHTNVAVDEIKISLNKIGIKNIDYPNFIGTIQEFFNRFFTKKAFHKLLGDRRFRVLEDEEYRELFEEYFEINKPHWYTYRTPNVFNCNPKLRINGDSSFHIISNANSSYKEGLEKSIEQLFKKGLVTNKQCLELAKWYINNNRDLIRKAISQRFHFVLLDEAQDTNELQYTLLNEIFYDNDLSFQRYGDPYQALYNIYEDNSDAWVPSEELEVMPRYDISETSRFSEDIAKVVRNLCIEKYHNFRSLNTVDSFKPHFIIYENNEDLVNTYRNLISEKSSVSEIFSSSTKKDAILSVKHDDLTEIFSFYTKPTVKVKKSQSRVKQTYDYFLSLIAKAQNISVKEIKGMLENNHNCKSFLSLGVKSLLLGKEINEVQLYVEKTLAELSRTLEVELSITNLRDHIGNFQLEIPTTAYGKY</sequence>
<protein>
    <submittedName>
        <fullName evidence="7">UvrD-helicase domain-containing protein</fullName>
    </submittedName>
</protein>
<dbReference type="Proteomes" id="UP001070352">
    <property type="component" value="Unassembled WGS sequence"/>
</dbReference>
<dbReference type="GO" id="GO:0043138">
    <property type="term" value="F:3'-5' DNA helicase activity"/>
    <property type="evidence" value="ECO:0007669"/>
    <property type="project" value="TreeGrafter"/>
</dbReference>
<keyword evidence="3 5" id="KW-0347">Helicase</keyword>
<dbReference type="SUPFAM" id="SSF52540">
    <property type="entry name" value="P-loop containing nucleoside triphosphate hydrolases"/>
    <property type="match status" value="1"/>
</dbReference>
<dbReference type="InterPro" id="IPR013986">
    <property type="entry name" value="DExx_box_DNA_helicase_dom_sf"/>
</dbReference>
<evidence type="ECO:0000313" key="7">
    <source>
        <dbReference type="EMBL" id="MCY8120049.1"/>
    </source>
</evidence>
<keyword evidence="2 5" id="KW-0378">Hydrolase</keyword>
<dbReference type="GO" id="GO:0016787">
    <property type="term" value="F:hydrolase activity"/>
    <property type="evidence" value="ECO:0007669"/>
    <property type="project" value="UniProtKB-UniRule"/>
</dbReference>
<feature type="domain" description="UvrD-like helicase ATP-binding" evidence="6">
    <location>
        <begin position="19"/>
        <end position="318"/>
    </location>
</feature>
<evidence type="ECO:0000256" key="2">
    <source>
        <dbReference type="ARBA" id="ARBA00022801"/>
    </source>
</evidence>
<gene>
    <name evidence="7" type="ORF">MOC45_05415</name>
</gene>
<evidence type="ECO:0000256" key="4">
    <source>
        <dbReference type="ARBA" id="ARBA00022840"/>
    </source>
</evidence>
<dbReference type="GO" id="GO:0005524">
    <property type="term" value="F:ATP binding"/>
    <property type="evidence" value="ECO:0007669"/>
    <property type="project" value="UniProtKB-UniRule"/>
</dbReference>
<evidence type="ECO:0000313" key="8">
    <source>
        <dbReference type="Proteomes" id="UP001070352"/>
    </source>
</evidence>
<evidence type="ECO:0000259" key="6">
    <source>
        <dbReference type="PROSITE" id="PS51198"/>
    </source>
</evidence>
<keyword evidence="1 5" id="KW-0547">Nucleotide-binding</keyword>
<evidence type="ECO:0000256" key="1">
    <source>
        <dbReference type="ARBA" id="ARBA00022741"/>
    </source>
</evidence>
<feature type="binding site" evidence="5">
    <location>
        <begin position="40"/>
        <end position="47"/>
    </location>
    <ligand>
        <name>ATP</name>
        <dbReference type="ChEBI" id="CHEBI:30616"/>
    </ligand>
</feature>
<proteinExistence type="predicted"/>
<dbReference type="PROSITE" id="PS51198">
    <property type="entry name" value="UVRD_HELICASE_ATP_BIND"/>
    <property type="match status" value="1"/>
</dbReference>
<dbReference type="Gene3D" id="1.10.10.160">
    <property type="match status" value="1"/>
</dbReference>
<accession>A0A9Q4HA01</accession>
<keyword evidence="4 5" id="KW-0067">ATP-binding</keyword>
<dbReference type="EMBL" id="JALANJ010000007">
    <property type="protein sequence ID" value="MCY8120049.1"/>
    <property type="molecule type" value="Genomic_DNA"/>
</dbReference>
<dbReference type="GO" id="GO:0000725">
    <property type="term" value="P:recombinational repair"/>
    <property type="evidence" value="ECO:0007669"/>
    <property type="project" value="TreeGrafter"/>
</dbReference>
<dbReference type="InterPro" id="IPR027417">
    <property type="entry name" value="P-loop_NTPase"/>
</dbReference>
<dbReference type="InterPro" id="IPR000212">
    <property type="entry name" value="DNA_helicase_UvrD/REP"/>
</dbReference>
<dbReference type="Pfam" id="PF00580">
    <property type="entry name" value="UvrD-helicase"/>
    <property type="match status" value="1"/>
</dbReference>
<dbReference type="AlphaFoldDB" id="A0A9Q4HA01"/>
<comment type="caution">
    <text evidence="7">The sequence shown here is derived from an EMBL/GenBank/DDBJ whole genome shotgun (WGS) entry which is preliminary data.</text>
</comment>
<name>A0A9Q4HA01_BACSC</name>
<evidence type="ECO:0000256" key="3">
    <source>
        <dbReference type="ARBA" id="ARBA00022806"/>
    </source>
</evidence>